<comment type="caution">
    <text evidence="2">The sequence shown here is derived from an EMBL/GenBank/DDBJ whole genome shotgun (WGS) entry which is preliminary data.</text>
</comment>
<dbReference type="RefSeq" id="WP_330430657.1">
    <property type="nucleotide sequence ID" value="NZ_JAZDUF010000001.1"/>
</dbReference>
<proteinExistence type="predicted"/>
<evidence type="ECO:0000256" key="1">
    <source>
        <dbReference type="SAM" id="SignalP"/>
    </source>
</evidence>
<keyword evidence="1" id="KW-0732">Signal</keyword>
<name>A0ABU7M7H6_9ACTN</name>
<dbReference type="Proteomes" id="UP001347146">
    <property type="component" value="Unassembled WGS sequence"/>
</dbReference>
<reference evidence="2 3" key="1">
    <citation type="submission" date="2024-01" db="EMBL/GenBank/DDBJ databases">
        <title>Draft genome sequence of Gordonia sp. LSe1-13.</title>
        <authorList>
            <person name="Suphannarot A."/>
            <person name="Mingma R."/>
        </authorList>
    </citation>
    <scope>NUCLEOTIDE SEQUENCE [LARGE SCALE GENOMIC DNA]</scope>
    <source>
        <strain evidence="2 3">LSe1-13</strain>
    </source>
</reference>
<accession>A0ABU7M7H6</accession>
<dbReference type="Pfam" id="PF20550">
    <property type="entry name" value="DUF6764"/>
    <property type="match status" value="1"/>
</dbReference>
<evidence type="ECO:0000313" key="3">
    <source>
        <dbReference type="Proteomes" id="UP001347146"/>
    </source>
</evidence>
<dbReference type="EMBL" id="JAZDUF010000001">
    <property type="protein sequence ID" value="MEE3848996.1"/>
    <property type="molecule type" value="Genomic_DNA"/>
</dbReference>
<feature type="signal peptide" evidence="1">
    <location>
        <begin position="1"/>
        <end position="31"/>
    </location>
</feature>
<feature type="chain" id="PRO_5046394656" evidence="1">
    <location>
        <begin position="32"/>
        <end position="139"/>
    </location>
</feature>
<organism evidence="2 3">
    <name type="scientific">Gordonia sesuvii</name>
    <dbReference type="NCBI Taxonomy" id="3116777"/>
    <lineage>
        <taxon>Bacteria</taxon>
        <taxon>Bacillati</taxon>
        <taxon>Actinomycetota</taxon>
        <taxon>Actinomycetes</taxon>
        <taxon>Mycobacteriales</taxon>
        <taxon>Gordoniaceae</taxon>
        <taxon>Gordonia</taxon>
    </lineage>
</organism>
<dbReference type="InterPro" id="IPR046652">
    <property type="entry name" value="DUF6764"/>
</dbReference>
<gene>
    <name evidence="2" type="ORF">VZC37_01535</name>
</gene>
<protein>
    <submittedName>
        <fullName evidence="2">DUF6764 family protein</fullName>
    </submittedName>
</protein>
<sequence length="139" mass="12967">MRTITKTAVLASITAAAGAVGMTLSAPSAQAAPQICPALPGQSSTMADCSASSGPTGLTLAITDNGGSAAATGDNYSGPAAIAVGPGASVTMTGVKPGLAIGIAGPGATVVVDGQNGPTCTGGLAFAGDFQTLQGCVSQ</sequence>
<evidence type="ECO:0000313" key="2">
    <source>
        <dbReference type="EMBL" id="MEE3848996.1"/>
    </source>
</evidence>
<keyword evidence="3" id="KW-1185">Reference proteome</keyword>